<feature type="transmembrane region" description="Helical" evidence="5">
    <location>
        <begin position="454"/>
        <end position="476"/>
    </location>
</feature>
<evidence type="ECO:0000256" key="3">
    <source>
        <dbReference type="ARBA" id="ARBA00022989"/>
    </source>
</evidence>
<feature type="transmembrane region" description="Helical" evidence="5">
    <location>
        <begin position="48"/>
        <end position="68"/>
    </location>
</feature>
<feature type="transmembrane region" description="Helical" evidence="5">
    <location>
        <begin position="197"/>
        <end position="216"/>
    </location>
</feature>
<evidence type="ECO:0000256" key="2">
    <source>
        <dbReference type="ARBA" id="ARBA00022692"/>
    </source>
</evidence>
<accession>A0ABM3M5J7</accession>
<sequence length="584" mass="65363">MYKNKMVTIGKDSENKLDKTEDIKDGANLNENVDYDELLSAAGEFGPYQVMLFLSTFPFYIFCVFSYFSQLFMTEVSTNHWCWIPELENLTDIERRKLAIPLDLDTRFGYSQCKSYIANWSEILETGQMPNATWSTQACQYGWEFNRSEIPYPTISSELGWVCDKNSYQATAQSIFFTGSIVGGFVIGWVADRFGRLPAATLSNMIGCVAGILSIFAQNFIQFSLCRFIMGMSYDNCMMMTYLLVLEYVAPKYRSIITNLSFAIFYTLGATALPWIALACGHWKTISLATSIPMAISILTPFVMPESPRWLISKGRINDAVDKVLTIARINKKEIPSKLIEQFKNSTLNAKKEESTSILVLLKRPKLRIMFICICLEYMCCLAVFDALIRSIGGLQFDFFLSFTLVSFTELPSSVIVSFVIDITGRKGMSIISFIICFIFCIATAFVSNGLPSVLCAVVSRFAINMCANIGMQWAAEMLPTPVRGSGSSIVHIFSYIGIVISPYIVYLENYITWLPLVVVAVIALIGLLLALALPETAGIDMPQTFDEAEELISNQKLIDIPFLRKKENNSSGHASTTFQFGTA</sequence>
<organism evidence="7 8">
    <name type="scientific">Bicyclus anynana</name>
    <name type="common">Squinting bush brown butterfly</name>
    <dbReference type="NCBI Taxonomy" id="110368"/>
    <lineage>
        <taxon>Eukaryota</taxon>
        <taxon>Metazoa</taxon>
        <taxon>Ecdysozoa</taxon>
        <taxon>Arthropoda</taxon>
        <taxon>Hexapoda</taxon>
        <taxon>Insecta</taxon>
        <taxon>Pterygota</taxon>
        <taxon>Neoptera</taxon>
        <taxon>Endopterygota</taxon>
        <taxon>Lepidoptera</taxon>
        <taxon>Glossata</taxon>
        <taxon>Ditrysia</taxon>
        <taxon>Papilionoidea</taxon>
        <taxon>Nymphalidae</taxon>
        <taxon>Satyrinae</taxon>
        <taxon>Satyrini</taxon>
        <taxon>Mycalesina</taxon>
        <taxon>Bicyclus</taxon>
    </lineage>
</organism>
<dbReference type="SUPFAM" id="SSF103473">
    <property type="entry name" value="MFS general substrate transporter"/>
    <property type="match status" value="1"/>
</dbReference>
<comment type="subcellular location">
    <subcellularLocation>
        <location evidence="1">Membrane</location>
        <topology evidence="1">Multi-pass membrane protein</topology>
    </subcellularLocation>
</comment>
<dbReference type="PROSITE" id="PS50850">
    <property type="entry name" value="MFS"/>
    <property type="match status" value="1"/>
</dbReference>
<evidence type="ECO:0000313" key="8">
    <source>
        <dbReference type="RefSeq" id="XP_052746748.1"/>
    </source>
</evidence>
<name>A0ABM3M5J7_BICAN</name>
<dbReference type="PANTHER" id="PTHR24064">
    <property type="entry name" value="SOLUTE CARRIER FAMILY 22 MEMBER"/>
    <property type="match status" value="1"/>
</dbReference>
<dbReference type="InterPro" id="IPR020846">
    <property type="entry name" value="MFS_dom"/>
</dbReference>
<dbReference type="InterPro" id="IPR005828">
    <property type="entry name" value="MFS_sugar_transport-like"/>
</dbReference>
<dbReference type="RefSeq" id="XP_052746748.1">
    <property type="nucleotide sequence ID" value="XM_052890788.1"/>
</dbReference>
<gene>
    <name evidence="8" type="primary">LOC128199742</name>
</gene>
<evidence type="ECO:0000256" key="1">
    <source>
        <dbReference type="ARBA" id="ARBA00004141"/>
    </source>
</evidence>
<feature type="transmembrane region" description="Helical" evidence="5">
    <location>
        <begin position="427"/>
        <end position="447"/>
    </location>
</feature>
<dbReference type="GeneID" id="128199742"/>
<keyword evidence="2 5" id="KW-0812">Transmembrane</keyword>
<feature type="transmembrane region" description="Helical" evidence="5">
    <location>
        <begin position="400"/>
        <end position="421"/>
    </location>
</feature>
<protein>
    <submittedName>
        <fullName evidence="8">Carcinine transporter-like</fullName>
    </submittedName>
</protein>
<reference evidence="8" key="1">
    <citation type="submission" date="2025-08" db="UniProtKB">
        <authorList>
            <consortium name="RefSeq"/>
        </authorList>
    </citation>
    <scope>IDENTIFICATION</scope>
</reference>
<dbReference type="Proteomes" id="UP001652582">
    <property type="component" value="Chromosome Z"/>
</dbReference>
<dbReference type="Pfam" id="PF00083">
    <property type="entry name" value="Sugar_tr"/>
    <property type="match status" value="1"/>
</dbReference>
<evidence type="ECO:0000256" key="4">
    <source>
        <dbReference type="ARBA" id="ARBA00023136"/>
    </source>
</evidence>
<evidence type="ECO:0000256" key="5">
    <source>
        <dbReference type="SAM" id="Phobius"/>
    </source>
</evidence>
<dbReference type="Gene3D" id="1.20.1250.20">
    <property type="entry name" value="MFS general substrate transporter like domains"/>
    <property type="match status" value="1"/>
</dbReference>
<keyword evidence="7" id="KW-1185">Reference proteome</keyword>
<feature type="transmembrane region" description="Helical" evidence="5">
    <location>
        <begin position="488"/>
        <end position="507"/>
    </location>
</feature>
<feature type="transmembrane region" description="Helical" evidence="5">
    <location>
        <begin position="228"/>
        <end position="250"/>
    </location>
</feature>
<evidence type="ECO:0000313" key="7">
    <source>
        <dbReference type="Proteomes" id="UP001652582"/>
    </source>
</evidence>
<feature type="transmembrane region" description="Helical" evidence="5">
    <location>
        <begin position="256"/>
        <end position="278"/>
    </location>
</feature>
<feature type="transmembrane region" description="Helical" evidence="5">
    <location>
        <begin position="514"/>
        <end position="534"/>
    </location>
</feature>
<keyword evidence="4 5" id="KW-0472">Membrane</keyword>
<feature type="transmembrane region" description="Helical" evidence="5">
    <location>
        <begin position="369"/>
        <end position="388"/>
    </location>
</feature>
<feature type="transmembrane region" description="Helical" evidence="5">
    <location>
        <begin position="174"/>
        <end position="191"/>
    </location>
</feature>
<proteinExistence type="predicted"/>
<feature type="domain" description="Major facilitator superfamily (MFS) profile" evidence="6">
    <location>
        <begin position="111"/>
        <end position="539"/>
    </location>
</feature>
<dbReference type="InterPro" id="IPR036259">
    <property type="entry name" value="MFS_trans_sf"/>
</dbReference>
<evidence type="ECO:0000259" key="6">
    <source>
        <dbReference type="PROSITE" id="PS50850"/>
    </source>
</evidence>
<keyword evidence="3 5" id="KW-1133">Transmembrane helix</keyword>